<organism evidence="1 2">
    <name type="scientific">Acinetobacter baumannii</name>
    <dbReference type="NCBI Taxonomy" id="470"/>
    <lineage>
        <taxon>Bacteria</taxon>
        <taxon>Pseudomonadati</taxon>
        <taxon>Pseudomonadota</taxon>
        <taxon>Gammaproteobacteria</taxon>
        <taxon>Moraxellales</taxon>
        <taxon>Moraxellaceae</taxon>
        <taxon>Acinetobacter</taxon>
        <taxon>Acinetobacter calcoaceticus/baumannii complex</taxon>
    </lineage>
</organism>
<reference evidence="2" key="2">
    <citation type="submission" date="2015-03" db="EMBL/GenBank/DDBJ databases">
        <authorList>
            <person name="Gallagher L.A."/>
            <person name="Hayden H.S."/>
            <person name="Weiss E.J."/>
            <person name="Hager K.R."/>
            <person name="Ramage E."/>
            <person name="Radey M.R."/>
            <person name="Bydalek R."/>
            <person name="Manoil C."/>
            <person name="Miller S.I."/>
            <person name="Brittnacher M.J."/>
        </authorList>
    </citation>
    <scope>NUCLEOTIDE SEQUENCE [LARGE SCALE GENOMIC DNA]</scope>
    <source>
        <strain evidence="2">AB5075-UW</strain>
    </source>
</reference>
<dbReference type="PATRIC" id="fig|470.1314.peg.2789"/>
<evidence type="ECO:0000313" key="1">
    <source>
        <dbReference type="EMBL" id="AKA32049.1"/>
    </source>
</evidence>
<dbReference type="AlphaFoldDB" id="A0A0D5YJF6"/>
<dbReference type="Proteomes" id="UP000032746">
    <property type="component" value="Chromosome"/>
</dbReference>
<proteinExistence type="predicted"/>
<dbReference type="EMBL" id="CP008706">
    <property type="protein sequence ID" value="AKA32049.1"/>
    <property type="molecule type" value="Genomic_DNA"/>
</dbReference>
<gene>
    <name evidence="1" type="ORF">ABUW_2321</name>
</gene>
<protein>
    <submittedName>
        <fullName evidence="1">Uncharacterized protein</fullName>
    </submittedName>
</protein>
<accession>A0A0D5YJF6</accession>
<sequence>MFKAMFFFSAGAMFGYCYKHYDEKVIETNKSK</sequence>
<evidence type="ECO:0000313" key="2">
    <source>
        <dbReference type="Proteomes" id="UP000032746"/>
    </source>
</evidence>
<reference evidence="1 2" key="1">
    <citation type="journal article" date="2015" name="J. Bacteriol.">
        <title>Resources for Genetic and Genomic Analysis of Emerging Pathogen Acinetobacter baumannii.</title>
        <authorList>
            <person name="Gallagher L.A."/>
            <person name="Ramage E."/>
            <person name="Weiss E.J."/>
            <person name="Radey M."/>
            <person name="Hayden H.S."/>
            <person name="Held K.G."/>
            <person name="Huse H.K."/>
            <person name="Zurawski D.V."/>
            <person name="Brittnacher M.J."/>
            <person name="Manoil C."/>
        </authorList>
    </citation>
    <scope>NUCLEOTIDE SEQUENCE [LARGE SCALE GENOMIC DNA]</scope>
    <source>
        <strain evidence="1 2">AB5075-UW</strain>
    </source>
</reference>
<name>A0A0D5YJF6_ACIBA</name>